<accession>A0A1I3IF70</accession>
<organism evidence="1 2">
    <name type="scientific">Planctomicrobium piriforme</name>
    <dbReference type="NCBI Taxonomy" id="1576369"/>
    <lineage>
        <taxon>Bacteria</taxon>
        <taxon>Pseudomonadati</taxon>
        <taxon>Planctomycetota</taxon>
        <taxon>Planctomycetia</taxon>
        <taxon>Planctomycetales</taxon>
        <taxon>Planctomycetaceae</taxon>
        <taxon>Planctomicrobium</taxon>
    </lineage>
</organism>
<keyword evidence="2" id="KW-1185">Reference proteome</keyword>
<dbReference type="SUPFAM" id="SSF143422">
    <property type="entry name" value="Transposase IS200-like"/>
    <property type="match status" value="1"/>
</dbReference>
<evidence type="ECO:0000313" key="1">
    <source>
        <dbReference type="EMBL" id="SFI46576.1"/>
    </source>
</evidence>
<reference evidence="2" key="1">
    <citation type="submission" date="2016-10" db="EMBL/GenBank/DDBJ databases">
        <authorList>
            <person name="Varghese N."/>
            <person name="Submissions S."/>
        </authorList>
    </citation>
    <scope>NUCLEOTIDE SEQUENCE [LARGE SCALE GENOMIC DNA]</scope>
    <source>
        <strain evidence="2">DSM 26348</strain>
    </source>
</reference>
<name>A0A1I3IF70_9PLAN</name>
<dbReference type="AlphaFoldDB" id="A0A1I3IF70"/>
<gene>
    <name evidence="1" type="ORF">SAMN05421753_10997</name>
</gene>
<dbReference type="GO" id="GO:0003677">
    <property type="term" value="F:DNA binding"/>
    <property type="evidence" value="ECO:0007669"/>
    <property type="project" value="InterPro"/>
</dbReference>
<evidence type="ECO:0000313" key="2">
    <source>
        <dbReference type="Proteomes" id="UP000199518"/>
    </source>
</evidence>
<dbReference type="EMBL" id="FOQD01000009">
    <property type="protein sequence ID" value="SFI46576.1"/>
    <property type="molecule type" value="Genomic_DNA"/>
</dbReference>
<dbReference type="InterPro" id="IPR036515">
    <property type="entry name" value="Transposase_17_sf"/>
</dbReference>
<sequence>MWNHVHLVVDLREECPDKGLADLKAYGSRAFNNTFGKLASGRWWTEKGSTRFLKDEEALHAAMDYVLHRQPNPLAIWPTTSIAENSGR</sequence>
<proteinExistence type="predicted"/>
<dbReference type="Proteomes" id="UP000199518">
    <property type="component" value="Unassembled WGS sequence"/>
</dbReference>
<protein>
    <recommendedName>
        <fullName evidence="3">Transposase IS200 like</fullName>
    </recommendedName>
</protein>
<dbReference type="GO" id="GO:0006313">
    <property type="term" value="P:DNA transposition"/>
    <property type="evidence" value="ECO:0007669"/>
    <property type="project" value="InterPro"/>
</dbReference>
<dbReference type="STRING" id="1576369.SAMN05421753_10997"/>
<dbReference type="GO" id="GO:0004803">
    <property type="term" value="F:transposase activity"/>
    <property type="evidence" value="ECO:0007669"/>
    <property type="project" value="InterPro"/>
</dbReference>
<dbReference type="Gene3D" id="3.30.70.1290">
    <property type="entry name" value="Transposase IS200-like"/>
    <property type="match status" value="1"/>
</dbReference>
<evidence type="ECO:0008006" key="3">
    <source>
        <dbReference type="Google" id="ProtNLM"/>
    </source>
</evidence>